<proteinExistence type="predicted"/>
<organism evidence="1 2">
    <name type="scientific">Methanospirillum purgamenti</name>
    <dbReference type="NCBI Taxonomy" id="2834276"/>
    <lineage>
        <taxon>Archaea</taxon>
        <taxon>Methanobacteriati</taxon>
        <taxon>Methanobacteriota</taxon>
        <taxon>Stenosarchaea group</taxon>
        <taxon>Methanomicrobia</taxon>
        <taxon>Methanomicrobiales</taxon>
        <taxon>Methanospirillaceae</taxon>
        <taxon>Methanospirillum</taxon>
    </lineage>
</organism>
<dbReference type="Proteomes" id="UP000680656">
    <property type="component" value="Chromosome"/>
</dbReference>
<sequence length="73" mass="8041">MNTYSRKGVRLFFKALDLLHSKGINVVTSCPVRKPEQLQITVENLTQTPIQVTVDPQAVRAIATNSSVPGFCL</sequence>
<evidence type="ECO:0000313" key="1">
    <source>
        <dbReference type="EMBL" id="QVV88854.1"/>
    </source>
</evidence>
<dbReference type="AlphaFoldDB" id="A0A8E7B0Y9"/>
<evidence type="ECO:0000313" key="2">
    <source>
        <dbReference type="Proteomes" id="UP000680656"/>
    </source>
</evidence>
<name>A0A8E7B0Y9_9EURY</name>
<dbReference type="EMBL" id="CP075546">
    <property type="protein sequence ID" value="QVV88854.1"/>
    <property type="molecule type" value="Genomic_DNA"/>
</dbReference>
<protein>
    <submittedName>
        <fullName evidence="1">Uncharacterized protein</fullName>
    </submittedName>
</protein>
<dbReference type="RefSeq" id="WP_214419657.1">
    <property type="nucleotide sequence ID" value="NZ_CP075546.1"/>
</dbReference>
<reference evidence="1 2" key="1">
    <citation type="submission" date="2021-05" db="EMBL/GenBank/DDBJ databases">
        <title>A novel Methanospirillum isolate from a pyrite-forming mixed culture.</title>
        <authorList>
            <person name="Bunk B."/>
            <person name="Sproer C."/>
            <person name="Spring S."/>
            <person name="Pester M."/>
        </authorList>
    </citation>
    <scope>NUCLEOTIDE SEQUENCE [LARGE SCALE GENOMIC DNA]</scope>
    <source>
        <strain evidence="1 2">J.3.6.1-F.2.7.3</strain>
    </source>
</reference>
<gene>
    <name evidence="1" type="ORF">KHC33_16365</name>
</gene>
<dbReference type="GeneID" id="65098791"/>
<accession>A0A8E7B0Y9</accession>
<keyword evidence="2" id="KW-1185">Reference proteome</keyword>
<dbReference type="KEGG" id="mrtj:KHC33_16365"/>